<reference evidence="3" key="1">
    <citation type="journal article" date="2019" name="Int. J. Syst. Evol. Microbiol.">
        <title>The Global Catalogue of Microorganisms (GCM) 10K type strain sequencing project: providing services to taxonomists for standard genome sequencing and annotation.</title>
        <authorList>
            <consortium name="The Broad Institute Genomics Platform"/>
            <consortium name="The Broad Institute Genome Sequencing Center for Infectious Disease"/>
            <person name="Wu L."/>
            <person name="Ma J."/>
        </authorList>
    </citation>
    <scope>NUCLEOTIDE SEQUENCE [LARGE SCALE GENOMIC DNA]</scope>
    <source>
        <strain evidence="3">CGMCC 1.16026</strain>
    </source>
</reference>
<comment type="caution">
    <text evidence="2">The sequence shown here is derived from an EMBL/GenBank/DDBJ whole genome shotgun (WGS) entry which is preliminary data.</text>
</comment>
<accession>A0ABW1ZB66</accession>
<gene>
    <name evidence="2" type="ORF">ACFQBQ_14220</name>
</gene>
<keyword evidence="3" id="KW-1185">Reference proteome</keyword>
<evidence type="ECO:0000313" key="2">
    <source>
        <dbReference type="EMBL" id="MFC6646720.1"/>
    </source>
</evidence>
<dbReference type="EMBL" id="JBHSWI010000001">
    <property type="protein sequence ID" value="MFC6646720.1"/>
    <property type="molecule type" value="Genomic_DNA"/>
</dbReference>
<evidence type="ECO:0000313" key="3">
    <source>
        <dbReference type="Proteomes" id="UP001596391"/>
    </source>
</evidence>
<organism evidence="2 3">
    <name type="scientific">Granulicella cerasi</name>
    <dbReference type="NCBI Taxonomy" id="741063"/>
    <lineage>
        <taxon>Bacteria</taxon>
        <taxon>Pseudomonadati</taxon>
        <taxon>Acidobacteriota</taxon>
        <taxon>Terriglobia</taxon>
        <taxon>Terriglobales</taxon>
        <taxon>Acidobacteriaceae</taxon>
        <taxon>Granulicella</taxon>
    </lineage>
</organism>
<evidence type="ECO:0000256" key="1">
    <source>
        <dbReference type="SAM" id="Phobius"/>
    </source>
</evidence>
<keyword evidence="1" id="KW-0812">Transmembrane</keyword>
<protein>
    <submittedName>
        <fullName evidence="2">DUF3999 domain-containing protein</fullName>
    </submittedName>
</protein>
<sequence length="434" mass="47101">MKSAIILLSAFLFQATEFDAPSAEPQHLRFERAVNVSAPHAETSCIVLDAELLAHGRDRAGSDLRLYRDGNIETPYALTESSASTRDADTATVQNLGTTDHGVSFDLMMPARPYSAVDLQLDAKDFVATAEVSGLGVVPGSAPVKLGVFTLFDLSSQHLGRATTLPLAEETFPRLHIVLRFTALDGTPRTLPASTVQSATVPPSREAQTLYTAVASASSFQQDGHDSVARLQVPAHVPLERLRVLLPPSFHGNFLRNVSLRDVTQHSDGAHGDELNGEISRVDLPAPYAGAAPIHSEHLTVDAVMAANLREPATIELRIANGNDQPLPLSGAVLEMRERRLCFHAESEAHYKLMYGDNSLTAPVYDYARLFQANDAASSALLGPEQLNPAYKPREDHRPFTERHPELLWIALLAVVAILGATSISQMKHRSGHR</sequence>
<keyword evidence="1" id="KW-1133">Transmembrane helix</keyword>
<dbReference type="RefSeq" id="WP_263370372.1">
    <property type="nucleotide sequence ID" value="NZ_JAGSYD010000001.1"/>
</dbReference>
<proteinExistence type="predicted"/>
<feature type="transmembrane region" description="Helical" evidence="1">
    <location>
        <begin position="407"/>
        <end position="424"/>
    </location>
</feature>
<name>A0ABW1ZB66_9BACT</name>
<keyword evidence="1" id="KW-0472">Membrane</keyword>
<dbReference type="Proteomes" id="UP001596391">
    <property type="component" value="Unassembled WGS sequence"/>
</dbReference>